<protein>
    <recommendedName>
        <fullName evidence="4">Sushi domain-containing protein</fullName>
    </recommendedName>
</protein>
<evidence type="ECO:0000313" key="3">
    <source>
        <dbReference type="Proteomes" id="UP000499080"/>
    </source>
</evidence>
<dbReference type="EMBL" id="BGPR01002212">
    <property type="protein sequence ID" value="GBM69779.1"/>
    <property type="molecule type" value="Genomic_DNA"/>
</dbReference>
<dbReference type="AlphaFoldDB" id="A0A4Y2HXU4"/>
<gene>
    <name evidence="2" type="ORF">AVEN_217379_1</name>
</gene>
<sequence length="100" mass="10791">MAVFTTLWYPLLALLGLSIRQDAPPPTEVTSAISCRGLEVKDGSASCFKDGPKTVCEVFCEGKRQGGFSCTADKGWTPELPPCAKPIEGNTVRKQPDFDL</sequence>
<name>A0A4Y2HXU4_ARAVE</name>
<comment type="caution">
    <text evidence="2">The sequence shown here is derived from an EMBL/GenBank/DDBJ whole genome shotgun (WGS) entry which is preliminary data.</text>
</comment>
<organism evidence="2 3">
    <name type="scientific">Araneus ventricosus</name>
    <name type="common">Orbweaver spider</name>
    <name type="synonym">Epeira ventricosa</name>
    <dbReference type="NCBI Taxonomy" id="182803"/>
    <lineage>
        <taxon>Eukaryota</taxon>
        <taxon>Metazoa</taxon>
        <taxon>Ecdysozoa</taxon>
        <taxon>Arthropoda</taxon>
        <taxon>Chelicerata</taxon>
        <taxon>Arachnida</taxon>
        <taxon>Araneae</taxon>
        <taxon>Araneomorphae</taxon>
        <taxon>Entelegynae</taxon>
        <taxon>Araneoidea</taxon>
        <taxon>Araneidae</taxon>
        <taxon>Araneus</taxon>
    </lineage>
</organism>
<evidence type="ECO:0008006" key="4">
    <source>
        <dbReference type="Google" id="ProtNLM"/>
    </source>
</evidence>
<evidence type="ECO:0000256" key="1">
    <source>
        <dbReference type="SAM" id="SignalP"/>
    </source>
</evidence>
<feature type="chain" id="PRO_5021295726" description="Sushi domain-containing protein" evidence="1">
    <location>
        <begin position="24"/>
        <end position="100"/>
    </location>
</feature>
<accession>A0A4Y2HXU4</accession>
<dbReference type="OrthoDB" id="6236007at2759"/>
<dbReference type="Proteomes" id="UP000499080">
    <property type="component" value="Unassembled WGS sequence"/>
</dbReference>
<evidence type="ECO:0000313" key="2">
    <source>
        <dbReference type="EMBL" id="GBM69779.1"/>
    </source>
</evidence>
<keyword evidence="3" id="KW-1185">Reference proteome</keyword>
<reference evidence="2 3" key="1">
    <citation type="journal article" date="2019" name="Sci. Rep.">
        <title>Orb-weaving spider Araneus ventricosus genome elucidates the spidroin gene catalogue.</title>
        <authorList>
            <person name="Kono N."/>
            <person name="Nakamura H."/>
            <person name="Ohtoshi R."/>
            <person name="Moran D.A.P."/>
            <person name="Shinohara A."/>
            <person name="Yoshida Y."/>
            <person name="Fujiwara M."/>
            <person name="Mori M."/>
            <person name="Tomita M."/>
            <person name="Arakawa K."/>
        </authorList>
    </citation>
    <scope>NUCLEOTIDE SEQUENCE [LARGE SCALE GENOMIC DNA]</scope>
</reference>
<proteinExistence type="predicted"/>
<feature type="signal peptide" evidence="1">
    <location>
        <begin position="1"/>
        <end position="23"/>
    </location>
</feature>
<keyword evidence="1" id="KW-0732">Signal</keyword>